<keyword evidence="3" id="KW-1185">Reference proteome</keyword>
<name>A0ABT8RHB8_9BACT</name>
<organism evidence="2 3">
    <name type="scientific">Rhodocytophaga aerolata</name>
    <dbReference type="NCBI Taxonomy" id="455078"/>
    <lineage>
        <taxon>Bacteria</taxon>
        <taxon>Pseudomonadati</taxon>
        <taxon>Bacteroidota</taxon>
        <taxon>Cytophagia</taxon>
        <taxon>Cytophagales</taxon>
        <taxon>Rhodocytophagaceae</taxon>
        <taxon>Rhodocytophaga</taxon>
    </lineage>
</organism>
<feature type="domain" description="Secretion system C-terminal sorting" evidence="1">
    <location>
        <begin position="433"/>
        <end position="507"/>
    </location>
</feature>
<dbReference type="Pfam" id="PF18962">
    <property type="entry name" value="Por_Secre_tail"/>
    <property type="match status" value="1"/>
</dbReference>
<dbReference type="Gene3D" id="2.130.10.10">
    <property type="entry name" value="YVTN repeat-like/Quinoprotein amine dehydrogenase"/>
    <property type="match status" value="1"/>
</dbReference>
<proteinExistence type="predicted"/>
<evidence type="ECO:0000313" key="2">
    <source>
        <dbReference type="EMBL" id="MDO1451502.1"/>
    </source>
</evidence>
<reference evidence="2" key="1">
    <citation type="submission" date="2023-07" db="EMBL/GenBank/DDBJ databases">
        <title>The genome sequence of Rhodocytophaga aerolata KACC 12507.</title>
        <authorList>
            <person name="Zhang X."/>
        </authorList>
    </citation>
    <scope>NUCLEOTIDE SEQUENCE</scope>
    <source>
        <strain evidence="2">KACC 12507</strain>
    </source>
</reference>
<protein>
    <submittedName>
        <fullName evidence="2">T9SS type A sorting domain-containing protein</fullName>
    </submittedName>
</protein>
<evidence type="ECO:0000259" key="1">
    <source>
        <dbReference type="Pfam" id="PF18962"/>
    </source>
</evidence>
<dbReference type="Proteomes" id="UP001168528">
    <property type="component" value="Unassembled WGS sequence"/>
</dbReference>
<dbReference type="InterPro" id="IPR015943">
    <property type="entry name" value="WD40/YVTN_repeat-like_dom_sf"/>
</dbReference>
<evidence type="ECO:0000313" key="3">
    <source>
        <dbReference type="Proteomes" id="UP001168528"/>
    </source>
</evidence>
<gene>
    <name evidence="2" type="ORF">Q0590_34830</name>
</gene>
<dbReference type="NCBIfam" id="TIGR04183">
    <property type="entry name" value="Por_Secre_tail"/>
    <property type="match status" value="1"/>
</dbReference>
<accession>A0ABT8RHB8</accession>
<dbReference type="InterPro" id="IPR026444">
    <property type="entry name" value="Secre_tail"/>
</dbReference>
<dbReference type="SUPFAM" id="SSF82171">
    <property type="entry name" value="DPP6 N-terminal domain-like"/>
    <property type="match status" value="1"/>
</dbReference>
<comment type="caution">
    <text evidence="2">The sequence shown here is derived from an EMBL/GenBank/DDBJ whole genome shotgun (WGS) entry which is preliminary data.</text>
</comment>
<dbReference type="RefSeq" id="WP_302042299.1">
    <property type="nucleotide sequence ID" value="NZ_JAUKPO010000063.1"/>
</dbReference>
<sequence length="512" mass="57448">MKQSFILLFLVLAFFTSFAQKEANIWYFGNRAGLDFSNDLPSALLNGEMVSEEGCAVISEKNTGELLFYTNGRNIWNREHTLFPNGRDFQENCSSYVTQSALIVPVPNTATQYYVFSITKSGGTIDNCLGYHFDTNYQCEIRYSLIDMNLDQGRGDVVMGSKNILLQTNATEKLTATPHSNGKDYWLISHAWNSDAFHVYLLTAEGITLSNITTIGSTHEFKPTPNGVFFSDEIRGYLKLSPDGKKLACAVASLMDRPFDLFDFNPSTGLISNYVNLGDLRYQYGVCFSPDNSKLYVTTDSPRNQAYKDVIRQYDLKAGDIEAIIASAQSIIRDNPLTNITETYKDYYPVLSDPALQIGPDGKIYCAGSIYNNLIVISKPNLKGFSCEVNYQSIDFKESSIRFGLPNFIDAYFNNLQPKDSLDTICNEQSIAIFPNPANDFIQITGEDQCSEIYSVMIINSIGQTIRFNTRIANSQSDKIDIRDLPSGLYTIIIKFTSSHPIPKKFIKINRS</sequence>
<dbReference type="EMBL" id="JAUKPO010000063">
    <property type="protein sequence ID" value="MDO1451502.1"/>
    <property type="molecule type" value="Genomic_DNA"/>
</dbReference>